<dbReference type="Gene3D" id="2.40.10.10">
    <property type="entry name" value="Trypsin-like serine proteases"/>
    <property type="match status" value="1"/>
</dbReference>
<dbReference type="InterPro" id="IPR009003">
    <property type="entry name" value="Peptidase_S1_PA"/>
</dbReference>
<evidence type="ECO:0000313" key="4">
    <source>
        <dbReference type="EMBL" id="CAI6346328.1"/>
    </source>
</evidence>
<keyword evidence="5" id="KW-1185">Reference proteome</keyword>
<protein>
    <recommendedName>
        <fullName evidence="3">Peptidase S1 domain-containing protein</fullName>
    </recommendedName>
</protein>
<dbReference type="InterPro" id="IPR001254">
    <property type="entry name" value="Trypsin_dom"/>
</dbReference>
<accession>A0AAV0VPN4</accession>
<dbReference type="EMBL" id="CARXXK010000001">
    <property type="protein sequence ID" value="CAI6346328.1"/>
    <property type="molecule type" value="Genomic_DNA"/>
</dbReference>
<feature type="domain" description="Peptidase S1" evidence="3">
    <location>
        <begin position="26"/>
        <end position="277"/>
    </location>
</feature>
<dbReference type="GO" id="GO:0006508">
    <property type="term" value="P:proteolysis"/>
    <property type="evidence" value="ECO:0007669"/>
    <property type="project" value="InterPro"/>
</dbReference>
<organism evidence="4 5">
    <name type="scientific">Macrosiphum euphorbiae</name>
    <name type="common">potato aphid</name>
    <dbReference type="NCBI Taxonomy" id="13131"/>
    <lineage>
        <taxon>Eukaryota</taxon>
        <taxon>Metazoa</taxon>
        <taxon>Ecdysozoa</taxon>
        <taxon>Arthropoda</taxon>
        <taxon>Hexapoda</taxon>
        <taxon>Insecta</taxon>
        <taxon>Pterygota</taxon>
        <taxon>Neoptera</taxon>
        <taxon>Paraneoptera</taxon>
        <taxon>Hemiptera</taxon>
        <taxon>Sternorrhyncha</taxon>
        <taxon>Aphidomorpha</taxon>
        <taxon>Aphidoidea</taxon>
        <taxon>Aphididae</taxon>
        <taxon>Macrosiphini</taxon>
        <taxon>Macrosiphum</taxon>
    </lineage>
</organism>
<comment type="caution">
    <text evidence="4">The sequence shown here is derived from an EMBL/GenBank/DDBJ whole genome shotgun (WGS) entry which is preliminary data.</text>
</comment>
<dbReference type="Pfam" id="PF00089">
    <property type="entry name" value="Trypsin"/>
    <property type="match status" value="1"/>
</dbReference>
<reference evidence="4 5" key="1">
    <citation type="submission" date="2023-01" db="EMBL/GenBank/DDBJ databases">
        <authorList>
            <person name="Whitehead M."/>
        </authorList>
    </citation>
    <scope>NUCLEOTIDE SEQUENCE [LARGE SCALE GENOMIC DNA]</scope>
</reference>
<evidence type="ECO:0000313" key="5">
    <source>
        <dbReference type="Proteomes" id="UP001160148"/>
    </source>
</evidence>
<evidence type="ECO:0000259" key="3">
    <source>
        <dbReference type="PROSITE" id="PS50240"/>
    </source>
</evidence>
<dbReference type="PANTHER" id="PTHR24256">
    <property type="entry name" value="TRYPTASE-RELATED"/>
    <property type="match status" value="1"/>
</dbReference>
<dbReference type="InterPro" id="IPR043504">
    <property type="entry name" value="Peptidase_S1_PA_chymotrypsin"/>
</dbReference>
<dbReference type="InterPro" id="IPR051487">
    <property type="entry name" value="Ser/Thr_Proteases_Immune/Dev"/>
</dbReference>
<dbReference type="SUPFAM" id="SSF50494">
    <property type="entry name" value="Trypsin-like serine proteases"/>
    <property type="match status" value="1"/>
</dbReference>
<dbReference type="SMART" id="SM00020">
    <property type="entry name" value="Tryp_SPc"/>
    <property type="match status" value="1"/>
</dbReference>
<name>A0AAV0VPN4_9HEMI</name>
<dbReference type="AlphaFoldDB" id="A0AAV0VPN4"/>
<comment type="similarity">
    <text evidence="2">Belongs to the peptidase S1 family. CLIP subfamily.</text>
</comment>
<proteinExistence type="inferred from homology"/>
<evidence type="ECO:0000256" key="1">
    <source>
        <dbReference type="ARBA" id="ARBA00023157"/>
    </source>
</evidence>
<sequence length="280" mass="31836">MNCLLFRCLNQRDICGRVHIINQERIDNGQKAIVGSLPWFAGVFRFVKNASNYEFLCGGSIISSNLVVTGARCFWYHRRMSSNIISNISGRYKIAVGKYDRNFSIIDNNFTQIMDVEHIYLEKGGFFEFLANNIAIVVLKNRVSFSYYVAPVCIDFDGKYNVINGYPGKIVGWGYPNNGSISPILLESSLPYIDLSTCKKMYPSVSRVVLTDDKFCTTSELDSGPDVSVGYDGDGLSFFHNNSYYLTGVTGVKDRLRSIIVFTEVKYHMTWIRELYNQHK</sequence>
<keyword evidence="1" id="KW-1015">Disulfide bond</keyword>
<evidence type="ECO:0000256" key="2">
    <source>
        <dbReference type="ARBA" id="ARBA00024195"/>
    </source>
</evidence>
<dbReference type="PROSITE" id="PS50240">
    <property type="entry name" value="TRYPSIN_DOM"/>
    <property type="match status" value="1"/>
</dbReference>
<dbReference type="GO" id="GO:0004252">
    <property type="term" value="F:serine-type endopeptidase activity"/>
    <property type="evidence" value="ECO:0007669"/>
    <property type="project" value="InterPro"/>
</dbReference>
<dbReference type="Proteomes" id="UP001160148">
    <property type="component" value="Unassembled WGS sequence"/>
</dbReference>
<gene>
    <name evidence="4" type="ORF">MEUPH1_LOCUS3248</name>
</gene>